<keyword evidence="2" id="KW-1185">Reference proteome</keyword>
<evidence type="ECO:0000313" key="2">
    <source>
        <dbReference type="Proteomes" id="UP000003163"/>
    </source>
</evidence>
<protein>
    <submittedName>
        <fullName evidence="1">Uncharacterized protein</fullName>
    </submittedName>
</protein>
<dbReference type="Proteomes" id="UP000003163">
    <property type="component" value="Unassembled WGS sequence"/>
</dbReference>
<proteinExistence type="predicted"/>
<dbReference type="HOGENOM" id="CLU_2171018_0_0_1"/>
<reference evidence="2" key="2">
    <citation type="submission" date="2015-07" db="EMBL/GenBank/DDBJ databases">
        <title>Contrasting host-pathogen interactions and genome evolution in two generalist and specialist microsporidian pathogens of mosquitoes.</title>
        <authorList>
            <consortium name="The Broad Institute Genomics Platform"/>
            <consortium name="The Broad Institute Genome Sequencing Center for Infectious Disease"/>
            <person name="Cuomo C.A."/>
            <person name="Sanscrainte N.D."/>
            <person name="Goldberg J.M."/>
            <person name="Heiman D."/>
            <person name="Young S."/>
            <person name="Zeng Q."/>
            <person name="Becnel J.J."/>
            <person name="Birren B.W."/>
        </authorList>
    </citation>
    <scope>NUCLEOTIDE SEQUENCE [LARGE SCALE GENOMIC DNA]</scope>
    <source>
        <strain evidence="2">USNM 41457</strain>
    </source>
</reference>
<gene>
    <name evidence="1" type="ORF">EDEG_02542</name>
</gene>
<comment type="caution">
    <text evidence="1">The sequence shown here is derived from an EMBL/GenBank/DDBJ whole genome shotgun (WGS) entry which is preliminary data.</text>
</comment>
<organism evidence="1 2">
    <name type="scientific">Edhazardia aedis (strain USNM 41457)</name>
    <name type="common">Microsporidian parasite</name>
    <dbReference type="NCBI Taxonomy" id="1003232"/>
    <lineage>
        <taxon>Eukaryota</taxon>
        <taxon>Fungi</taxon>
        <taxon>Fungi incertae sedis</taxon>
        <taxon>Microsporidia</taxon>
        <taxon>Edhazardia</taxon>
    </lineage>
</organism>
<sequence>MVFSIEESCFAIIQHPYSCIIETKHGSFLICKVLDIYKLNKDICSCFIFVYSYKVNIGISTIFSFVPSFFYKIYFIYCKIRCGFVQNNFRSFLPVREWVDQFSFRLIWIS</sequence>
<accession>J8ZTU7</accession>
<dbReference type="AlphaFoldDB" id="J8ZTU7"/>
<evidence type="ECO:0000313" key="1">
    <source>
        <dbReference type="EMBL" id="EJW03063.1"/>
    </source>
</evidence>
<reference evidence="1 2" key="1">
    <citation type="submission" date="2011-08" db="EMBL/GenBank/DDBJ databases">
        <authorList>
            <person name="Liu Z.J."/>
            <person name="Shi F.L."/>
            <person name="Lu J.Q."/>
            <person name="Li M."/>
            <person name="Wang Z.L."/>
        </authorList>
    </citation>
    <scope>NUCLEOTIDE SEQUENCE [LARGE SCALE GENOMIC DNA]</scope>
    <source>
        <strain evidence="1 2">USNM 41457</strain>
    </source>
</reference>
<dbReference type="VEuPathDB" id="MicrosporidiaDB:EDEG_02542"/>
<dbReference type="InParanoid" id="J8ZTU7"/>
<name>J8ZTU7_EDHAE</name>
<dbReference type="EMBL" id="AFBI03000046">
    <property type="protein sequence ID" value="EJW03063.1"/>
    <property type="molecule type" value="Genomic_DNA"/>
</dbReference>